<accession>A0A2J8A5Q0</accession>
<organism evidence="6 7">
    <name type="scientific">Tetrabaena socialis</name>
    <dbReference type="NCBI Taxonomy" id="47790"/>
    <lineage>
        <taxon>Eukaryota</taxon>
        <taxon>Viridiplantae</taxon>
        <taxon>Chlorophyta</taxon>
        <taxon>core chlorophytes</taxon>
        <taxon>Chlorophyceae</taxon>
        <taxon>CS clade</taxon>
        <taxon>Chlamydomonadales</taxon>
        <taxon>Tetrabaenaceae</taxon>
        <taxon>Tetrabaena</taxon>
    </lineage>
</organism>
<feature type="transmembrane region" description="Helical" evidence="5">
    <location>
        <begin position="244"/>
        <end position="264"/>
    </location>
</feature>
<evidence type="ECO:0000256" key="3">
    <source>
        <dbReference type="ARBA" id="ARBA00022989"/>
    </source>
</evidence>
<dbReference type="GO" id="GO:0016020">
    <property type="term" value="C:membrane"/>
    <property type="evidence" value="ECO:0007669"/>
    <property type="project" value="UniProtKB-SubCell"/>
</dbReference>
<evidence type="ECO:0000256" key="4">
    <source>
        <dbReference type="ARBA" id="ARBA00023136"/>
    </source>
</evidence>
<keyword evidence="4 5" id="KW-0472">Membrane</keyword>
<feature type="transmembrane region" description="Helical" evidence="5">
    <location>
        <begin position="218"/>
        <end position="237"/>
    </location>
</feature>
<evidence type="ECO:0000256" key="2">
    <source>
        <dbReference type="ARBA" id="ARBA00022692"/>
    </source>
</evidence>
<keyword evidence="3 5" id="KW-1133">Transmembrane helix</keyword>
<evidence type="ECO:0000256" key="5">
    <source>
        <dbReference type="SAM" id="Phobius"/>
    </source>
</evidence>
<dbReference type="OrthoDB" id="417037at2759"/>
<reference evidence="6 7" key="1">
    <citation type="journal article" date="2017" name="Mol. Biol. Evol.">
        <title>The 4-celled Tetrabaena socialis nuclear genome reveals the essential components for genetic control of cell number at the origin of multicellularity in the volvocine lineage.</title>
        <authorList>
            <person name="Featherston J."/>
            <person name="Arakaki Y."/>
            <person name="Hanschen E.R."/>
            <person name="Ferris P.J."/>
            <person name="Michod R.E."/>
            <person name="Olson B.J.S.C."/>
            <person name="Nozaki H."/>
            <person name="Durand P.M."/>
        </authorList>
    </citation>
    <scope>NUCLEOTIDE SEQUENCE [LARGE SCALE GENOMIC DNA]</scope>
    <source>
        <strain evidence="6 7">NIES-571</strain>
    </source>
</reference>
<evidence type="ECO:0000313" key="7">
    <source>
        <dbReference type="Proteomes" id="UP000236333"/>
    </source>
</evidence>
<keyword evidence="2 5" id="KW-0812">Transmembrane</keyword>
<feature type="transmembrane region" description="Helical" evidence="5">
    <location>
        <begin position="51"/>
        <end position="74"/>
    </location>
</feature>
<feature type="transmembrane region" description="Helical" evidence="5">
    <location>
        <begin position="123"/>
        <end position="142"/>
    </location>
</feature>
<gene>
    <name evidence="6" type="ORF">TSOC_005639</name>
</gene>
<protein>
    <submittedName>
        <fullName evidence="6">GDP-mannose transporter GONST1</fullName>
    </submittedName>
</protein>
<sequence length="291" mass="31603">MWNASGVLQIRNSKLSPGPGTTAVEEADVEVPLLRDEDAPPVVAKVPARTIAGLPSAVVAGFSYCMASASMVLLNKHALASFGFSCPNSLLCFQCSMAVVMVKMCGWLGVVKLQPLKRDLVRVWFPVNLIFVAMLGTGFYALKEMGIGMFSVWKQLANLFTGEDEGAVWAMRGMDEFSMMYYNNLLSIPPIMGLMWAFGEFETIQHQPALANPAFQKVVVMSGFLGFAISFSSLWFLSQTTATIYSLIGSLNKIPIAIVGLLAFNEPTNLKNLSSIIIGLSAGVLFTRVKH</sequence>
<dbReference type="InterPro" id="IPR050186">
    <property type="entry name" value="TPT_transporter"/>
</dbReference>
<feature type="transmembrane region" description="Helical" evidence="5">
    <location>
        <begin position="86"/>
        <end position="111"/>
    </location>
</feature>
<dbReference type="SUPFAM" id="SSF103481">
    <property type="entry name" value="Multidrug resistance efflux transporter EmrE"/>
    <property type="match status" value="1"/>
</dbReference>
<comment type="caution">
    <text evidence="6">The sequence shown here is derived from an EMBL/GenBank/DDBJ whole genome shotgun (WGS) entry which is preliminary data.</text>
</comment>
<dbReference type="Proteomes" id="UP000236333">
    <property type="component" value="Unassembled WGS sequence"/>
</dbReference>
<evidence type="ECO:0000313" key="6">
    <source>
        <dbReference type="EMBL" id="PNH07851.1"/>
    </source>
</evidence>
<proteinExistence type="predicted"/>
<feature type="transmembrane region" description="Helical" evidence="5">
    <location>
        <begin position="181"/>
        <end position="198"/>
    </location>
</feature>
<comment type="subcellular location">
    <subcellularLocation>
        <location evidence="1">Membrane</location>
        <topology evidence="1">Multi-pass membrane protein</topology>
    </subcellularLocation>
</comment>
<dbReference type="EMBL" id="PGGS01000158">
    <property type="protein sequence ID" value="PNH07851.1"/>
    <property type="molecule type" value="Genomic_DNA"/>
</dbReference>
<dbReference type="InterPro" id="IPR037185">
    <property type="entry name" value="EmrE-like"/>
</dbReference>
<dbReference type="PANTHER" id="PTHR11132">
    <property type="entry name" value="SOLUTE CARRIER FAMILY 35"/>
    <property type="match status" value="1"/>
</dbReference>
<dbReference type="AlphaFoldDB" id="A0A2J8A5Q0"/>
<keyword evidence="7" id="KW-1185">Reference proteome</keyword>
<evidence type="ECO:0000256" key="1">
    <source>
        <dbReference type="ARBA" id="ARBA00004141"/>
    </source>
</evidence>
<name>A0A2J8A5Q0_9CHLO</name>